<reference evidence="2 3" key="1">
    <citation type="submission" date="2018-07" db="EMBL/GenBank/DDBJ databases">
        <title>Genomic Encyclopedia of Type Strains, Phase IV (KMG-IV): sequencing the most valuable type-strain genomes for metagenomic binning, comparative biology and taxonomic classification.</title>
        <authorList>
            <person name="Goeker M."/>
        </authorList>
    </citation>
    <scope>NUCLEOTIDE SEQUENCE [LARGE SCALE GENOMIC DNA]</scope>
    <source>
        <strain evidence="2 3">DSM 16500</strain>
    </source>
</reference>
<comment type="caution">
    <text evidence="2">The sequence shown here is derived from an EMBL/GenBank/DDBJ whole genome shotgun (WGS) entry which is preliminary data.</text>
</comment>
<dbReference type="AlphaFoldDB" id="A0A370GG93"/>
<proteinExistence type="predicted"/>
<keyword evidence="3" id="KW-1185">Reference proteome</keyword>
<evidence type="ECO:0000313" key="3">
    <source>
        <dbReference type="Proteomes" id="UP000254720"/>
    </source>
</evidence>
<dbReference type="RefSeq" id="WP_114834488.1">
    <property type="nucleotide sequence ID" value="NZ_LR699114.1"/>
</dbReference>
<name>A0A370GG93_9COXI</name>
<evidence type="ECO:0000313" key="2">
    <source>
        <dbReference type="EMBL" id="RDI42825.1"/>
    </source>
</evidence>
<dbReference type="EMBL" id="QQAX01000012">
    <property type="protein sequence ID" value="RDI42825.1"/>
    <property type="molecule type" value="Genomic_DNA"/>
</dbReference>
<organism evidence="2 3">
    <name type="scientific">Aquicella lusitana</name>
    <dbReference type="NCBI Taxonomy" id="254246"/>
    <lineage>
        <taxon>Bacteria</taxon>
        <taxon>Pseudomonadati</taxon>
        <taxon>Pseudomonadota</taxon>
        <taxon>Gammaproteobacteria</taxon>
        <taxon>Legionellales</taxon>
        <taxon>Coxiellaceae</taxon>
        <taxon>Aquicella</taxon>
    </lineage>
</organism>
<protein>
    <submittedName>
        <fullName evidence="2">Uncharacterized protein</fullName>
    </submittedName>
</protein>
<evidence type="ECO:0000256" key="1">
    <source>
        <dbReference type="SAM" id="MobiDB-lite"/>
    </source>
</evidence>
<dbReference type="Proteomes" id="UP000254720">
    <property type="component" value="Unassembled WGS sequence"/>
</dbReference>
<feature type="region of interest" description="Disordered" evidence="1">
    <location>
        <begin position="133"/>
        <end position="156"/>
    </location>
</feature>
<accession>A0A370GG93</accession>
<sequence>MSFRSVFKPVKPLDNYSLEIANRKDEGEVAPKLTLFFYDINYMYSQSINQQAVGFEQTVLSESQTKANEEVNNLRRPKVAITLKPTKSNLDEMDKAFRDAVKNAYEHRIISLRDYDEIFTKYENYLKQNGLKAASTDKKNNRSDFSSFRPTGGMVH</sequence>
<gene>
    <name evidence="2" type="ORF">C8D86_11222</name>
</gene>